<gene>
    <name evidence="1" type="ORF">K0504_09225</name>
</gene>
<evidence type="ECO:0000313" key="2">
    <source>
        <dbReference type="Proteomes" id="UP001166251"/>
    </source>
</evidence>
<dbReference type="EMBL" id="JAHZSS010000009">
    <property type="protein sequence ID" value="MBW8191216.1"/>
    <property type="molecule type" value="Genomic_DNA"/>
</dbReference>
<protein>
    <submittedName>
        <fullName evidence="1">Uncharacterized protein</fullName>
    </submittedName>
</protein>
<comment type="caution">
    <text evidence="1">The sequence shown here is derived from an EMBL/GenBank/DDBJ whole genome shotgun (WGS) entry which is preliminary data.</text>
</comment>
<accession>A0ABS7EHF9</accession>
<dbReference type="Proteomes" id="UP001166251">
    <property type="component" value="Unassembled WGS sequence"/>
</dbReference>
<evidence type="ECO:0000313" key="1">
    <source>
        <dbReference type="EMBL" id="MBW8191216.1"/>
    </source>
</evidence>
<proteinExistence type="predicted"/>
<reference evidence="1" key="1">
    <citation type="submission" date="2021-07" db="EMBL/GenBank/DDBJ databases">
        <title>Neiella marina sp. nov., isolated from the intestinal content of sea cucumber Apostichopus japonicus.</title>
        <authorList>
            <person name="Bai X."/>
        </authorList>
    </citation>
    <scope>NUCLEOTIDE SEQUENCE</scope>
    <source>
        <strain evidence="1">126</strain>
    </source>
</reference>
<sequence length="151" mass="17355">MALNLSRRGWNNVLIFSILLFIVVIQVSQKQLLQNRAESPVLAPEAQVLSIQTPSRQFERLGALWRSTDPAWGEQQIQSWLERWYQAYPVVDANPAVSLDQMIRLQLLAQAEPLVFLLDGVNLRLQPANEDWAWQLDQQQFDAFSQVLTTP</sequence>
<keyword evidence="2" id="KW-1185">Reference proteome</keyword>
<name>A0ABS7EHF9_9GAMM</name>
<dbReference type="RefSeq" id="WP_220103898.1">
    <property type="nucleotide sequence ID" value="NZ_JAHZSS010000009.1"/>
</dbReference>
<organism evidence="1 2">
    <name type="scientific">Neiella holothuriorum</name>
    <dbReference type="NCBI Taxonomy" id="2870530"/>
    <lineage>
        <taxon>Bacteria</taxon>
        <taxon>Pseudomonadati</taxon>
        <taxon>Pseudomonadota</taxon>
        <taxon>Gammaproteobacteria</taxon>
        <taxon>Alteromonadales</taxon>
        <taxon>Echinimonadaceae</taxon>
        <taxon>Neiella</taxon>
    </lineage>
</organism>